<protein>
    <submittedName>
        <fullName evidence="4">Palmitoyltransferase ZDHHC3 isoform X1</fullName>
    </submittedName>
</protein>
<feature type="compositionally biased region" description="Low complexity" evidence="1">
    <location>
        <begin position="314"/>
        <end position="325"/>
    </location>
</feature>
<keyword evidence="2" id="KW-0472">Membrane</keyword>
<dbReference type="RefSeq" id="XP_021112939.1">
    <property type="nucleotide sequence ID" value="XM_021257280.1"/>
</dbReference>
<feature type="region of interest" description="Disordered" evidence="1">
    <location>
        <begin position="312"/>
        <end position="347"/>
    </location>
</feature>
<organism evidence="3 4">
    <name type="scientific">Heterocephalus glaber</name>
    <name type="common">Naked mole rat</name>
    <dbReference type="NCBI Taxonomy" id="10181"/>
    <lineage>
        <taxon>Eukaryota</taxon>
        <taxon>Metazoa</taxon>
        <taxon>Chordata</taxon>
        <taxon>Craniata</taxon>
        <taxon>Vertebrata</taxon>
        <taxon>Euteleostomi</taxon>
        <taxon>Mammalia</taxon>
        <taxon>Eutheria</taxon>
        <taxon>Euarchontoglires</taxon>
        <taxon>Glires</taxon>
        <taxon>Rodentia</taxon>
        <taxon>Hystricomorpha</taxon>
        <taxon>Bathyergidae</taxon>
        <taxon>Heterocephalus</taxon>
    </lineage>
</organism>
<evidence type="ECO:0000256" key="1">
    <source>
        <dbReference type="SAM" id="MobiDB-lite"/>
    </source>
</evidence>
<dbReference type="GeneID" id="101701745"/>
<feature type="transmembrane region" description="Helical" evidence="2">
    <location>
        <begin position="45"/>
        <end position="67"/>
    </location>
</feature>
<proteinExistence type="predicted"/>
<feature type="region of interest" description="Disordered" evidence="1">
    <location>
        <begin position="188"/>
        <end position="228"/>
    </location>
</feature>
<dbReference type="Proteomes" id="UP000694906">
    <property type="component" value="Unplaced"/>
</dbReference>
<reference evidence="4" key="1">
    <citation type="submission" date="2025-08" db="UniProtKB">
        <authorList>
            <consortium name="RefSeq"/>
        </authorList>
    </citation>
    <scope>IDENTIFICATION</scope>
</reference>
<sequence length="476" mass="51424">MMLTPAHHFRNIERKPEYLQLEKCMPPPYPGPVGTMWFIRDGCGIACAIVTWFLVLYAEFVVLFVMLIPSRDYAYSIINGIMFNLLAFLALASHCRAMLTDPVRSGAQGKRYEGVHREPAAEAWAGGVQVSQVLQHQTRPRTPLQCLQALHPQDGPPLSVGEQLCRREQPEVLCPVYNVHSAHLLARPRHGGSPLPTLLRGRLDKSPTSLRTGQGRTGRGPSLPPCESAAPYCQASRVQLLLPAHHGHPPHPAVLRGAALPHLHVGDVRHAGALHLHGRDAFPLLWPRLEPASLLPPLPPPELPVVTRSLEGQRAAGRAAAPGSERGNRPWGPRPTPGSAESGLGPGSWAARVTWSLAGRQSQPAVARQAVSREEGPAARARVPGWGQGPSGVRRLGASRHCSSRGGTAPSQSCRNRSQRCGPSRVSRQEVTASLPETRGSAAHRQALLVSGFRSRWIPGAALLGRRRGAEGRVPP</sequence>
<feature type="compositionally biased region" description="Polar residues" evidence="1">
    <location>
        <begin position="405"/>
        <end position="421"/>
    </location>
</feature>
<keyword evidence="3" id="KW-1185">Reference proteome</keyword>
<evidence type="ECO:0000313" key="4">
    <source>
        <dbReference type="RefSeq" id="XP_021112939.1"/>
    </source>
</evidence>
<evidence type="ECO:0000313" key="3">
    <source>
        <dbReference type="Proteomes" id="UP000694906"/>
    </source>
</evidence>
<keyword evidence="2" id="KW-1133">Transmembrane helix</keyword>
<dbReference type="AlphaFoldDB" id="A0AAX6SW96"/>
<evidence type="ECO:0000256" key="2">
    <source>
        <dbReference type="SAM" id="Phobius"/>
    </source>
</evidence>
<accession>A0AAX6SW96</accession>
<feature type="region of interest" description="Disordered" evidence="1">
    <location>
        <begin position="360"/>
        <end position="443"/>
    </location>
</feature>
<feature type="transmembrane region" description="Helical" evidence="2">
    <location>
        <begin position="73"/>
        <end position="92"/>
    </location>
</feature>
<name>A0AAX6SW96_HETGA</name>
<gene>
    <name evidence="4" type="primary">Zdhhc3</name>
</gene>
<dbReference type="CTD" id="51304"/>
<keyword evidence="2" id="KW-0812">Transmembrane</keyword>